<comment type="caution">
    <text evidence="7">The sequence shown here is derived from an EMBL/GenBank/DDBJ whole genome shotgun (WGS) entry which is preliminary data.</text>
</comment>
<dbReference type="InterPro" id="IPR057444">
    <property type="entry name" value="Znf-CCCH_AtC3H23-like"/>
</dbReference>
<dbReference type="Gene3D" id="4.10.1000.10">
    <property type="entry name" value="Zinc finger, CCCH-type"/>
    <property type="match status" value="1"/>
</dbReference>
<dbReference type="EMBL" id="JBAMMX010000021">
    <property type="protein sequence ID" value="KAK6919616.1"/>
    <property type="molecule type" value="Genomic_DNA"/>
</dbReference>
<proteinExistence type="predicted"/>
<dbReference type="GO" id="GO:0008270">
    <property type="term" value="F:zinc ion binding"/>
    <property type="evidence" value="ECO:0007669"/>
    <property type="project" value="UniProtKB-KW"/>
</dbReference>
<dbReference type="PANTHER" id="PTHR14493">
    <property type="entry name" value="UNKEMPT FAMILY MEMBER"/>
    <property type="match status" value="1"/>
</dbReference>
<organism evidence="7 8">
    <name type="scientific">Dillenia turbinata</name>
    <dbReference type="NCBI Taxonomy" id="194707"/>
    <lineage>
        <taxon>Eukaryota</taxon>
        <taxon>Viridiplantae</taxon>
        <taxon>Streptophyta</taxon>
        <taxon>Embryophyta</taxon>
        <taxon>Tracheophyta</taxon>
        <taxon>Spermatophyta</taxon>
        <taxon>Magnoliopsida</taxon>
        <taxon>eudicotyledons</taxon>
        <taxon>Gunneridae</taxon>
        <taxon>Pentapetalae</taxon>
        <taxon>Dilleniales</taxon>
        <taxon>Dilleniaceae</taxon>
        <taxon>Dillenia</taxon>
    </lineage>
</organism>
<evidence type="ECO:0000256" key="1">
    <source>
        <dbReference type="ARBA" id="ARBA00022723"/>
    </source>
</evidence>
<evidence type="ECO:0000256" key="4">
    <source>
        <dbReference type="ARBA" id="ARBA00023125"/>
    </source>
</evidence>
<name>A0AAN8UXT5_9MAGN</name>
<dbReference type="AlphaFoldDB" id="A0AAN8UXT5"/>
<sequence length="395" mass="44536">MSSVCAERHHKFHSLHQPISKKSLIRELDIPPRKLLSRRQNLSHSEDFSSDYFFPDMPKNYSPEEALLQKFLPFNNLAEDSDSDDPYSSDQFRMFEFKVRRCTRSRSHDWTDCPFAHPGEKARRRDPRRYHYSGTVCPEYRRAGGCSRGDNCQFAHGVFECWLHPARYRTEACKDGKNCKRKVCFFAHTPKQLRILPSSQCEEAAVDSVVIGGVNSPPPLEKRFKSHSCLFCHGHASSPKSTLMGFSHLSPPMSPSFSPPLSPMKSGGFSPYSSALGKYNHHNHGVLSYKDVVKELMSSFDAMNLNESSPSPSLSPLTSSKHNNNNLSCVDVNFNNEDQQQFTLSPASVCSNASSSSNSSEYFCGDYYNSNSNYKSFAAEENGCPDLGWVNDLLM</sequence>
<dbReference type="InterPro" id="IPR000571">
    <property type="entry name" value="Znf_CCCH"/>
</dbReference>
<evidence type="ECO:0000259" key="6">
    <source>
        <dbReference type="PROSITE" id="PS50103"/>
    </source>
</evidence>
<evidence type="ECO:0000256" key="5">
    <source>
        <dbReference type="PROSITE-ProRule" id="PRU00723"/>
    </source>
</evidence>
<keyword evidence="1 5" id="KW-0479">Metal-binding</keyword>
<evidence type="ECO:0000256" key="2">
    <source>
        <dbReference type="ARBA" id="ARBA00022771"/>
    </source>
</evidence>
<dbReference type="SUPFAM" id="SSF90229">
    <property type="entry name" value="CCCH zinc finger"/>
    <property type="match status" value="1"/>
</dbReference>
<dbReference type="PANTHER" id="PTHR14493:SF90">
    <property type="entry name" value="ZINC FINGER CCCH DOMAIN-CONTAINING PROTEIN 2"/>
    <property type="match status" value="1"/>
</dbReference>
<dbReference type="Pfam" id="PF25512">
    <property type="entry name" value="zf-CCCH_AtC3H23"/>
    <property type="match status" value="1"/>
</dbReference>
<keyword evidence="4" id="KW-0238">DNA-binding</keyword>
<dbReference type="SMART" id="SM00356">
    <property type="entry name" value="ZnF_C3H1"/>
    <property type="match status" value="2"/>
</dbReference>
<evidence type="ECO:0000313" key="8">
    <source>
        <dbReference type="Proteomes" id="UP001370490"/>
    </source>
</evidence>
<dbReference type="Proteomes" id="UP001370490">
    <property type="component" value="Unassembled WGS sequence"/>
</dbReference>
<protein>
    <submittedName>
        <fullName evidence="7">Zinc finger, CCCH-type</fullName>
    </submittedName>
</protein>
<evidence type="ECO:0000256" key="3">
    <source>
        <dbReference type="ARBA" id="ARBA00022833"/>
    </source>
</evidence>
<gene>
    <name evidence="7" type="ORF">RJ641_015520</name>
</gene>
<dbReference type="GO" id="GO:0003677">
    <property type="term" value="F:DNA binding"/>
    <property type="evidence" value="ECO:0007669"/>
    <property type="project" value="UniProtKB-KW"/>
</dbReference>
<feature type="domain" description="C3H1-type" evidence="6">
    <location>
        <begin position="132"/>
        <end position="159"/>
    </location>
</feature>
<accession>A0AAN8UXT5</accession>
<keyword evidence="8" id="KW-1185">Reference proteome</keyword>
<dbReference type="InterPro" id="IPR045234">
    <property type="entry name" value="Unkempt-like"/>
</dbReference>
<evidence type="ECO:0000313" key="7">
    <source>
        <dbReference type="EMBL" id="KAK6919616.1"/>
    </source>
</evidence>
<reference evidence="7 8" key="1">
    <citation type="submission" date="2023-12" db="EMBL/GenBank/DDBJ databases">
        <title>A high-quality genome assembly for Dillenia turbinata (Dilleniales).</title>
        <authorList>
            <person name="Chanderbali A."/>
        </authorList>
    </citation>
    <scope>NUCLEOTIDE SEQUENCE [LARGE SCALE GENOMIC DNA]</scope>
    <source>
        <strain evidence="7">LSX21</strain>
        <tissue evidence="7">Leaf</tissue>
    </source>
</reference>
<keyword evidence="2 5" id="KW-0863">Zinc-finger</keyword>
<keyword evidence="3 5" id="KW-0862">Zinc</keyword>
<feature type="zinc finger region" description="C3H1-type" evidence="5">
    <location>
        <begin position="132"/>
        <end position="159"/>
    </location>
</feature>
<dbReference type="InterPro" id="IPR036855">
    <property type="entry name" value="Znf_CCCH_sf"/>
</dbReference>
<dbReference type="PROSITE" id="PS50103">
    <property type="entry name" value="ZF_C3H1"/>
    <property type="match status" value="1"/>
</dbReference>
<dbReference type="Pfam" id="PF00642">
    <property type="entry name" value="zf-CCCH"/>
    <property type="match status" value="1"/>
</dbReference>